<sequence length="68" mass="7780">MAFAGKDHISRPEWSRKRERVYLLYVTLTVSTSSWEVSSVAAWSKALISPLTRLPMTGRSCFDPSRVY</sequence>
<evidence type="ECO:0000313" key="2">
    <source>
        <dbReference type="EMBL" id="CAD7392666.1"/>
    </source>
</evidence>
<accession>A0A7R9GPD2</accession>
<keyword evidence="1" id="KW-0812">Transmembrane</keyword>
<name>A0A7R9GPD2_TIMCR</name>
<organism evidence="2">
    <name type="scientific">Timema cristinae</name>
    <name type="common">Walking stick</name>
    <dbReference type="NCBI Taxonomy" id="61476"/>
    <lineage>
        <taxon>Eukaryota</taxon>
        <taxon>Metazoa</taxon>
        <taxon>Ecdysozoa</taxon>
        <taxon>Arthropoda</taxon>
        <taxon>Hexapoda</taxon>
        <taxon>Insecta</taxon>
        <taxon>Pterygota</taxon>
        <taxon>Neoptera</taxon>
        <taxon>Polyneoptera</taxon>
        <taxon>Phasmatodea</taxon>
        <taxon>Timematodea</taxon>
        <taxon>Timematoidea</taxon>
        <taxon>Timematidae</taxon>
        <taxon>Timema</taxon>
    </lineage>
</organism>
<keyword evidence="1" id="KW-0472">Membrane</keyword>
<protein>
    <submittedName>
        <fullName evidence="2">Uncharacterized protein</fullName>
    </submittedName>
</protein>
<proteinExistence type="predicted"/>
<feature type="transmembrane region" description="Helical" evidence="1">
    <location>
        <begin position="21"/>
        <end position="43"/>
    </location>
</feature>
<evidence type="ECO:0000256" key="1">
    <source>
        <dbReference type="SAM" id="Phobius"/>
    </source>
</evidence>
<dbReference type="EMBL" id="OC316572">
    <property type="protein sequence ID" value="CAD7392666.1"/>
    <property type="molecule type" value="Genomic_DNA"/>
</dbReference>
<keyword evidence="1" id="KW-1133">Transmembrane helix</keyword>
<gene>
    <name evidence="2" type="ORF">TCEB3V08_LOCUS678</name>
</gene>
<dbReference type="AlphaFoldDB" id="A0A7R9GPD2"/>
<reference evidence="2" key="1">
    <citation type="submission" date="2020-11" db="EMBL/GenBank/DDBJ databases">
        <authorList>
            <person name="Tran Van P."/>
        </authorList>
    </citation>
    <scope>NUCLEOTIDE SEQUENCE</scope>
</reference>